<proteinExistence type="predicted"/>
<evidence type="ECO:0000313" key="2">
    <source>
        <dbReference type="EMBL" id="KAK7231243.1"/>
    </source>
</evidence>
<evidence type="ECO:0000313" key="4">
    <source>
        <dbReference type="Proteomes" id="UP001372338"/>
    </source>
</evidence>
<evidence type="ECO:0000256" key="1">
    <source>
        <dbReference type="SAM" id="MobiDB-lite"/>
    </source>
</evidence>
<sequence length="161" mass="17801">MSVGDPAVTYPSSGGTEDSMLSPSEPADVKEELPLWVGQLSTLRHTFDRLFTTSTDFRYYSPKKAIGRRLGMVSGELLCRLSSTCSTPGLVQPSPTICEDTWLSEVTGVFPSAISFRLKDCFSLDLLRPRGWAFETSDDSLGRFRLQEAAELPTMLQLLLD</sequence>
<accession>A0AAN9DRR3</accession>
<dbReference type="AlphaFoldDB" id="A0AAN9DRR3"/>
<feature type="compositionally biased region" description="Polar residues" evidence="1">
    <location>
        <begin position="10"/>
        <end position="22"/>
    </location>
</feature>
<dbReference type="EMBL" id="JAYWIO010000036">
    <property type="protein sequence ID" value="KAK7236570.1"/>
    <property type="molecule type" value="Genomic_DNA"/>
</dbReference>
<dbReference type="Proteomes" id="UP001372338">
    <property type="component" value="Unassembled WGS sequence"/>
</dbReference>
<feature type="region of interest" description="Disordered" evidence="1">
    <location>
        <begin position="1"/>
        <end position="25"/>
    </location>
</feature>
<protein>
    <submittedName>
        <fullName evidence="2">Uncharacterized protein</fullName>
    </submittedName>
</protein>
<evidence type="ECO:0000313" key="3">
    <source>
        <dbReference type="EMBL" id="KAK7236570.1"/>
    </source>
</evidence>
<dbReference type="EMBL" id="JAYWIO010000156">
    <property type="protein sequence ID" value="KAK7231243.1"/>
    <property type="molecule type" value="Genomic_DNA"/>
</dbReference>
<reference evidence="2 4" key="1">
    <citation type="submission" date="2024-01" db="EMBL/GenBank/DDBJ databases">
        <title>The genomes of 5 underutilized Papilionoideae crops provide insights into root nodulation and disease resistanc.</title>
        <authorList>
            <person name="Yuan L."/>
        </authorList>
    </citation>
    <scope>NUCLEOTIDE SEQUENCE [LARGE SCALE GENOMIC DNA]</scope>
    <source>
        <strain evidence="2">ZHUSHIDOU_FW_LH</strain>
        <tissue evidence="2">Leaf</tissue>
    </source>
</reference>
<name>A0AAN9DRR3_CROPI</name>
<gene>
    <name evidence="3" type="ORF">RIF29_45439</name>
    <name evidence="2" type="ORF">RIF29_48418</name>
</gene>
<comment type="caution">
    <text evidence="2">The sequence shown here is derived from an EMBL/GenBank/DDBJ whole genome shotgun (WGS) entry which is preliminary data.</text>
</comment>
<organism evidence="2 4">
    <name type="scientific">Crotalaria pallida</name>
    <name type="common">Smooth rattlebox</name>
    <name type="synonym">Crotalaria striata</name>
    <dbReference type="NCBI Taxonomy" id="3830"/>
    <lineage>
        <taxon>Eukaryota</taxon>
        <taxon>Viridiplantae</taxon>
        <taxon>Streptophyta</taxon>
        <taxon>Embryophyta</taxon>
        <taxon>Tracheophyta</taxon>
        <taxon>Spermatophyta</taxon>
        <taxon>Magnoliopsida</taxon>
        <taxon>eudicotyledons</taxon>
        <taxon>Gunneridae</taxon>
        <taxon>Pentapetalae</taxon>
        <taxon>rosids</taxon>
        <taxon>fabids</taxon>
        <taxon>Fabales</taxon>
        <taxon>Fabaceae</taxon>
        <taxon>Papilionoideae</taxon>
        <taxon>50 kb inversion clade</taxon>
        <taxon>genistoids sensu lato</taxon>
        <taxon>core genistoids</taxon>
        <taxon>Crotalarieae</taxon>
        <taxon>Crotalaria</taxon>
    </lineage>
</organism>
<keyword evidence="4" id="KW-1185">Reference proteome</keyword>